<evidence type="ECO:0000313" key="2">
    <source>
        <dbReference type="EMBL" id="RCW37571.1"/>
    </source>
</evidence>
<dbReference type="AlphaFoldDB" id="A0A368VEZ3"/>
<dbReference type="GO" id="GO:0016740">
    <property type="term" value="F:transferase activity"/>
    <property type="evidence" value="ECO:0007669"/>
    <property type="project" value="UniProtKB-KW"/>
</dbReference>
<name>A0A368VEZ3_9BACT</name>
<keyword evidence="2" id="KW-0808">Transferase</keyword>
<keyword evidence="1" id="KW-0812">Transmembrane</keyword>
<keyword evidence="3" id="KW-1185">Reference proteome</keyword>
<dbReference type="SUPFAM" id="SSF53756">
    <property type="entry name" value="UDP-Glycosyltransferase/glycogen phosphorylase"/>
    <property type="match status" value="1"/>
</dbReference>
<evidence type="ECO:0000313" key="3">
    <source>
        <dbReference type="Proteomes" id="UP000252733"/>
    </source>
</evidence>
<gene>
    <name evidence="2" type="ORF">DFO77_10579</name>
</gene>
<keyword evidence="1" id="KW-1133">Transmembrane helix</keyword>
<sequence length="372" mass="43302">MSTGKGKLHTSKLRVFVGPGNTAGNAHYIARALRSAGVRAVSYCYRAHEFGYPTDKTVSQFRSLKRKGFVKLINNRFVLRPLNAMIRFWFFLTVLFRYDLFYFISPITFFENHRDLAVLKFFRKKIAFFFPGCAERDPHDTLNTMKYSDCWYCNDVAKQHYCLCHEPKLKRSKIEYFEEKADFIFSRPNTSGFLKNSEKALPMWLMTDAPKQPVDLQRYRDGGPWGIMHFPSHQELKGTRYVEAAIASLNGKFKIRYLSERMTNSEVLENLEKAHILVDQFTHTFGLLAIEGLSRGCVVVCRMEEWARKCYPDIPLVSCNPEDLEQTIESLLHNPDRMQKIAEAGIRWFHENATLQVVGNRMLNVFEKNKLC</sequence>
<dbReference type="RefSeq" id="WP_114436615.1">
    <property type="nucleotide sequence ID" value="NZ_QPIZ01000005.1"/>
</dbReference>
<feature type="transmembrane region" description="Helical" evidence="1">
    <location>
        <begin position="86"/>
        <end position="104"/>
    </location>
</feature>
<dbReference type="Proteomes" id="UP000252733">
    <property type="component" value="Unassembled WGS sequence"/>
</dbReference>
<keyword evidence="1" id="KW-0472">Membrane</keyword>
<protein>
    <submittedName>
        <fullName evidence="2">Glycosyltransferase involved in cell wall biosynthesis</fullName>
    </submittedName>
</protein>
<evidence type="ECO:0000256" key="1">
    <source>
        <dbReference type="SAM" id="Phobius"/>
    </source>
</evidence>
<dbReference type="Gene3D" id="3.40.50.2000">
    <property type="entry name" value="Glycogen Phosphorylase B"/>
    <property type="match status" value="1"/>
</dbReference>
<comment type="caution">
    <text evidence="2">The sequence shown here is derived from an EMBL/GenBank/DDBJ whole genome shotgun (WGS) entry which is preliminary data.</text>
</comment>
<reference evidence="2 3" key="1">
    <citation type="submission" date="2018-07" db="EMBL/GenBank/DDBJ databases">
        <title>Freshwater and sediment microbial communities from various areas in North America, analyzing microbe dynamics in response to fracking.</title>
        <authorList>
            <person name="Lamendella R."/>
        </authorList>
    </citation>
    <scope>NUCLEOTIDE SEQUENCE [LARGE SCALE GENOMIC DNA]</scope>
    <source>
        <strain evidence="2 3">160A</strain>
    </source>
</reference>
<organism evidence="2 3">
    <name type="scientific">Marinilabilia salmonicolor</name>
    <dbReference type="NCBI Taxonomy" id="989"/>
    <lineage>
        <taxon>Bacteria</taxon>
        <taxon>Pseudomonadati</taxon>
        <taxon>Bacteroidota</taxon>
        <taxon>Bacteroidia</taxon>
        <taxon>Marinilabiliales</taxon>
        <taxon>Marinilabiliaceae</taxon>
        <taxon>Marinilabilia</taxon>
    </lineage>
</organism>
<proteinExistence type="predicted"/>
<accession>A0A368VEZ3</accession>
<dbReference type="EMBL" id="QPIZ01000005">
    <property type="protein sequence ID" value="RCW37571.1"/>
    <property type="molecule type" value="Genomic_DNA"/>
</dbReference>